<feature type="region of interest" description="Disordered" evidence="1">
    <location>
        <begin position="15"/>
        <end position="43"/>
    </location>
</feature>
<accession>A0A9I9CBX5</accession>
<reference evidence="2" key="1">
    <citation type="submission" date="2023-03" db="UniProtKB">
        <authorList>
            <consortium name="EnsemblPlants"/>
        </authorList>
    </citation>
    <scope>IDENTIFICATION</scope>
</reference>
<feature type="compositionally biased region" description="Polar residues" evidence="1">
    <location>
        <begin position="29"/>
        <end position="43"/>
    </location>
</feature>
<evidence type="ECO:0000313" key="2">
    <source>
        <dbReference type="EnsemblPlants" id="MELO3C000034.2.1"/>
    </source>
</evidence>
<evidence type="ECO:0000256" key="1">
    <source>
        <dbReference type="SAM" id="MobiDB-lite"/>
    </source>
</evidence>
<organism evidence="2">
    <name type="scientific">Cucumis melo</name>
    <name type="common">Muskmelon</name>
    <dbReference type="NCBI Taxonomy" id="3656"/>
    <lineage>
        <taxon>Eukaryota</taxon>
        <taxon>Viridiplantae</taxon>
        <taxon>Streptophyta</taxon>
        <taxon>Embryophyta</taxon>
        <taxon>Tracheophyta</taxon>
        <taxon>Spermatophyta</taxon>
        <taxon>Magnoliopsida</taxon>
        <taxon>eudicotyledons</taxon>
        <taxon>Gunneridae</taxon>
        <taxon>Pentapetalae</taxon>
        <taxon>rosids</taxon>
        <taxon>fabids</taxon>
        <taxon>Cucurbitales</taxon>
        <taxon>Cucurbitaceae</taxon>
        <taxon>Benincaseae</taxon>
        <taxon>Cucumis</taxon>
    </lineage>
</organism>
<sequence length="85" mass="9887">GEEVLEERVDDPLLKGKQIAFEEEGGTRAPSSSKQIEDQQTNMMRESDDDEYFKFISDTFGKPMMNELEDIFQNQADLQECTIRY</sequence>
<dbReference type="Gramene" id="MELO3C000034.2.1">
    <property type="protein sequence ID" value="MELO3C000034.2.1"/>
    <property type="gene ID" value="MELO3C000034.2"/>
</dbReference>
<protein>
    <submittedName>
        <fullName evidence="2">Uncharacterized protein</fullName>
    </submittedName>
</protein>
<dbReference type="EnsemblPlants" id="MELO3C000034.2.1">
    <property type="protein sequence ID" value="MELO3C000034.2.1"/>
    <property type="gene ID" value="MELO3C000034.2"/>
</dbReference>
<dbReference type="AlphaFoldDB" id="A0A9I9CBX5"/>
<proteinExistence type="predicted"/>
<name>A0A9I9CBX5_CUCME</name>